<evidence type="ECO:0000313" key="2">
    <source>
        <dbReference type="Proteomes" id="UP000075288"/>
    </source>
</evidence>
<name>A0A150KCB8_HEYCO</name>
<gene>
    <name evidence="1" type="ORF">B4098_1230</name>
</gene>
<evidence type="ECO:0000313" key="1">
    <source>
        <dbReference type="EMBL" id="KYC67279.1"/>
    </source>
</evidence>
<sequence>MGYENIFQKQFKFLQEKHAILQNRKSLTYIGNFKPFFQNRFIMDNGRVKIYLMFA</sequence>
<dbReference type="PATRIC" id="fig|1398.26.peg.29"/>
<proteinExistence type="predicted"/>
<dbReference type="AlphaFoldDB" id="A0A150KCB8"/>
<dbReference type="EMBL" id="LQYG01000001">
    <property type="protein sequence ID" value="KYC67279.1"/>
    <property type="molecule type" value="Genomic_DNA"/>
</dbReference>
<organism evidence="1 2">
    <name type="scientific">Heyndrickxia coagulans</name>
    <name type="common">Weizmannia coagulans</name>
    <dbReference type="NCBI Taxonomy" id="1398"/>
    <lineage>
        <taxon>Bacteria</taxon>
        <taxon>Bacillati</taxon>
        <taxon>Bacillota</taxon>
        <taxon>Bacilli</taxon>
        <taxon>Bacillales</taxon>
        <taxon>Bacillaceae</taxon>
        <taxon>Heyndrickxia</taxon>
    </lineage>
</organism>
<protein>
    <submittedName>
        <fullName evidence="1">Uncharacterized protein</fullName>
    </submittedName>
</protein>
<accession>A0A150KCB8</accession>
<dbReference type="Proteomes" id="UP000075288">
    <property type="component" value="Unassembled WGS sequence"/>
</dbReference>
<comment type="caution">
    <text evidence="1">The sequence shown here is derived from an EMBL/GenBank/DDBJ whole genome shotgun (WGS) entry which is preliminary data.</text>
</comment>
<reference evidence="1 2" key="1">
    <citation type="submission" date="2016-01" db="EMBL/GenBank/DDBJ databases">
        <title>Genome Sequences of Twelve Sporeforming Bacillus Species Isolated from Foods.</title>
        <authorList>
            <person name="Berendsen E.M."/>
            <person name="Wells-Bennik M.H."/>
            <person name="Krawcyk A.O."/>
            <person name="De Jong A."/>
            <person name="Holsappel S."/>
            <person name="Eijlander R.T."/>
            <person name="Kuipers O.P."/>
        </authorList>
    </citation>
    <scope>NUCLEOTIDE SEQUENCE [LARGE SCALE GENOMIC DNA]</scope>
    <source>
        <strain evidence="1 2">B4098</strain>
    </source>
</reference>